<organism evidence="1 2">
    <name type="scientific">Catenulispora subtropica</name>
    <dbReference type="NCBI Taxonomy" id="450798"/>
    <lineage>
        <taxon>Bacteria</taxon>
        <taxon>Bacillati</taxon>
        <taxon>Actinomycetota</taxon>
        <taxon>Actinomycetes</taxon>
        <taxon>Catenulisporales</taxon>
        <taxon>Catenulisporaceae</taxon>
        <taxon>Catenulispora</taxon>
    </lineage>
</organism>
<comment type="caution">
    <text evidence="1">The sequence shown here is derived from an EMBL/GenBank/DDBJ whole genome shotgun (WGS) entry which is preliminary data.</text>
</comment>
<name>A0ABN2R5C3_9ACTN</name>
<keyword evidence="2" id="KW-1185">Reference proteome</keyword>
<evidence type="ECO:0000313" key="2">
    <source>
        <dbReference type="Proteomes" id="UP001499854"/>
    </source>
</evidence>
<protein>
    <submittedName>
        <fullName evidence="1">Uncharacterized protein</fullName>
    </submittedName>
</protein>
<proteinExistence type="predicted"/>
<sequence length="84" mass="8173">MNDMELEVVEGYVDIVGMGFIPSVVGFGVASGAATGEVVLGPGAGAAVWRSASKSGPFGPAADAAVRKLPAEAGPGLSGVQNAE</sequence>
<dbReference type="EMBL" id="BAAAQM010000009">
    <property type="protein sequence ID" value="GAA1963672.1"/>
    <property type="molecule type" value="Genomic_DNA"/>
</dbReference>
<accession>A0ABN2R5C3</accession>
<gene>
    <name evidence="1" type="ORF">GCM10009838_20970</name>
</gene>
<evidence type="ECO:0000313" key="1">
    <source>
        <dbReference type="EMBL" id="GAA1963672.1"/>
    </source>
</evidence>
<reference evidence="1 2" key="1">
    <citation type="journal article" date="2019" name="Int. J. Syst. Evol. Microbiol.">
        <title>The Global Catalogue of Microorganisms (GCM) 10K type strain sequencing project: providing services to taxonomists for standard genome sequencing and annotation.</title>
        <authorList>
            <consortium name="The Broad Institute Genomics Platform"/>
            <consortium name="The Broad Institute Genome Sequencing Center for Infectious Disease"/>
            <person name="Wu L."/>
            <person name="Ma J."/>
        </authorList>
    </citation>
    <scope>NUCLEOTIDE SEQUENCE [LARGE SCALE GENOMIC DNA]</scope>
    <source>
        <strain evidence="1 2">JCM 16013</strain>
    </source>
</reference>
<dbReference type="Proteomes" id="UP001499854">
    <property type="component" value="Unassembled WGS sequence"/>
</dbReference>